<dbReference type="InterPro" id="IPR011047">
    <property type="entry name" value="Quinoprotein_ADH-like_sf"/>
</dbReference>
<dbReference type="Gene3D" id="2.130.10.10">
    <property type="entry name" value="YVTN repeat-like/Quinoprotein amine dehydrogenase"/>
    <property type="match status" value="1"/>
</dbReference>
<evidence type="ECO:0008006" key="5">
    <source>
        <dbReference type="Google" id="ProtNLM"/>
    </source>
</evidence>
<reference evidence="3" key="1">
    <citation type="submission" date="2020-05" db="EMBL/GenBank/DDBJ databases">
        <title>Mycena genomes resolve the evolution of fungal bioluminescence.</title>
        <authorList>
            <person name="Tsai I.J."/>
        </authorList>
    </citation>
    <scope>NUCLEOTIDE SEQUENCE</scope>
    <source>
        <strain evidence="3">CCC161011</strain>
    </source>
</reference>
<dbReference type="InterPro" id="IPR018391">
    <property type="entry name" value="PQQ_b-propeller_rpt"/>
</dbReference>
<dbReference type="InterPro" id="IPR015943">
    <property type="entry name" value="WD40/YVTN_repeat-like_dom_sf"/>
</dbReference>
<dbReference type="SUPFAM" id="SSF50998">
    <property type="entry name" value="Quinoprotein alcohol dehydrogenase-like"/>
    <property type="match status" value="1"/>
</dbReference>
<evidence type="ECO:0000313" key="3">
    <source>
        <dbReference type="EMBL" id="KAF7343463.1"/>
    </source>
</evidence>
<evidence type="ECO:0000256" key="1">
    <source>
        <dbReference type="SAM" id="MobiDB-lite"/>
    </source>
</evidence>
<dbReference type="Proteomes" id="UP000620124">
    <property type="component" value="Unassembled WGS sequence"/>
</dbReference>
<proteinExistence type="predicted"/>
<keyword evidence="2" id="KW-0732">Signal</keyword>
<evidence type="ECO:0000256" key="2">
    <source>
        <dbReference type="SAM" id="SignalP"/>
    </source>
</evidence>
<comment type="caution">
    <text evidence="3">The sequence shown here is derived from an EMBL/GenBank/DDBJ whole genome shotgun (WGS) entry which is preliminary data.</text>
</comment>
<feature type="chain" id="PRO_5034840725" description="ER membrane protein complex subunit 1" evidence="2">
    <location>
        <begin position="18"/>
        <end position="588"/>
    </location>
</feature>
<protein>
    <recommendedName>
        <fullName evidence="5">ER membrane protein complex subunit 1</fullName>
    </recommendedName>
</protein>
<name>A0A8H6XLI0_9AGAR</name>
<sequence>MRYKTAFLLTVLPACCAEIVDLRAPHKSNVQSSFEPTTATRKSPHPDALADSELLDIVLVASVDGKFHALNRTTGHTLWSMSSSGTSPPSTLAPLVSTSHIDHDPANDGADAETYIIEPQSGDIYILPTPSSPLQRFPFTMSELVDMSPFNFAAADDHRVFVGRKETLLLVVELETGNIKTTIDSACPWDPLDIPDTLSLNLNDSDQVDLGERDGSKPKSSRPTEVLVGRTDYHVTIHTRPSSKHRIPVQNLSFSTYGPNNQDNVLQASYRSTKDDAYIQSLPNGEIISFKARGEGSDIEDPSVLWGYKFKNPIVAIFDVFRNPAQHPPNTFVLLQPRPQLAAILPNLARTTLMDQLPQLDSVYVGMVEETGSLFAMSPDRFPLVVFSDGRKNRVKIMDAPGDEEQLPSEVDAITAERKRREKAMKERQYGSEDDRCLNRASLYIDRRCPIGIRQLEGGDGDGPEMRLKRLIDGVPGVPTQVSTPWEPPENAQKVLNQVKITDAPGDEEQLPSEVDAITAERKRREKAMKERQCGSEDDRCLDRSSLYTDRRCLVGIHQLEGGDGDSPDMRLKRLLDGMPGVQSPVPI</sequence>
<dbReference type="SMART" id="SM00564">
    <property type="entry name" value="PQQ"/>
    <property type="match status" value="2"/>
</dbReference>
<feature type="region of interest" description="Disordered" evidence="1">
    <location>
        <begin position="203"/>
        <end position="225"/>
    </location>
</feature>
<dbReference type="AlphaFoldDB" id="A0A8H6XLI0"/>
<dbReference type="EMBL" id="JACAZI010000016">
    <property type="protein sequence ID" value="KAF7343463.1"/>
    <property type="molecule type" value="Genomic_DNA"/>
</dbReference>
<organism evidence="3 4">
    <name type="scientific">Mycena venus</name>
    <dbReference type="NCBI Taxonomy" id="2733690"/>
    <lineage>
        <taxon>Eukaryota</taxon>
        <taxon>Fungi</taxon>
        <taxon>Dikarya</taxon>
        <taxon>Basidiomycota</taxon>
        <taxon>Agaricomycotina</taxon>
        <taxon>Agaricomycetes</taxon>
        <taxon>Agaricomycetidae</taxon>
        <taxon>Agaricales</taxon>
        <taxon>Marasmiineae</taxon>
        <taxon>Mycenaceae</taxon>
        <taxon>Mycena</taxon>
    </lineage>
</organism>
<dbReference type="OrthoDB" id="63989at2759"/>
<keyword evidence="4" id="KW-1185">Reference proteome</keyword>
<evidence type="ECO:0000313" key="4">
    <source>
        <dbReference type="Proteomes" id="UP000620124"/>
    </source>
</evidence>
<gene>
    <name evidence="3" type="ORF">MVEN_01779100</name>
</gene>
<accession>A0A8H6XLI0</accession>
<feature type="signal peptide" evidence="2">
    <location>
        <begin position="1"/>
        <end position="17"/>
    </location>
</feature>